<dbReference type="AlphaFoldDB" id="A0ABD0VU17"/>
<organism evidence="3 4">
    <name type="scientific">Dendrobium thyrsiflorum</name>
    <name type="common">Pinecone-like raceme dendrobium</name>
    <name type="synonym">Orchid</name>
    <dbReference type="NCBI Taxonomy" id="117978"/>
    <lineage>
        <taxon>Eukaryota</taxon>
        <taxon>Viridiplantae</taxon>
        <taxon>Streptophyta</taxon>
        <taxon>Embryophyta</taxon>
        <taxon>Tracheophyta</taxon>
        <taxon>Spermatophyta</taxon>
        <taxon>Magnoliopsida</taxon>
        <taxon>Liliopsida</taxon>
        <taxon>Asparagales</taxon>
        <taxon>Orchidaceae</taxon>
        <taxon>Epidendroideae</taxon>
        <taxon>Malaxideae</taxon>
        <taxon>Dendrobiinae</taxon>
        <taxon>Dendrobium</taxon>
    </lineage>
</organism>
<evidence type="ECO:0000259" key="2">
    <source>
        <dbReference type="Pfam" id="PF13966"/>
    </source>
</evidence>
<evidence type="ECO:0008006" key="5">
    <source>
        <dbReference type="Google" id="ProtNLM"/>
    </source>
</evidence>
<evidence type="ECO:0000313" key="3">
    <source>
        <dbReference type="EMBL" id="KAL0928609.1"/>
    </source>
</evidence>
<evidence type="ECO:0000259" key="1">
    <source>
        <dbReference type="Pfam" id="PF03372"/>
    </source>
</evidence>
<dbReference type="PANTHER" id="PTHR33710:SF77">
    <property type="entry name" value="DNASE I-LIKE SUPERFAMILY PROTEIN"/>
    <property type="match status" value="1"/>
</dbReference>
<dbReference type="InterPro" id="IPR036691">
    <property type="entry name" value="Endo/exonu/phosph_ase_sf"/>
</dbReference>
<dbReference type="Gene3D" id="3.60.10.10">
    <property type="entry name" value="Endonuclease/exonuclease/phosphatase"/>
    <property type="match status" value="1"/>
</dbReference>
<accession>A0ABD0VU17</accession>
<dbReference type="Proteomes" id="UP001552299">
    <property type="component" value="Unassembled WGS sequence"/>
</dbReference>
<proteinExistence type="predicted"/>
<dbReference type="PANTHER" id="PTHR33710">
    <property type="entry name" value="BNAC02G09200D PROTEIN"/>
    <property type="match status" value="1"/>
</dbReference>
<dbReference type="InterPro" id="IPR026960">
    <property type="entry name" value="RVT-Znf"/>
</dbReference>
<feature type="domain" description="Endonuclease/exonuclease/phosphatase" evidence="1">
    <location>
        <begin position="93"/>
        <end position="296"/>
    </location>
</feature>
<dbReference type="SUPFAM" id="SSF56219">
    <property type="entry name" value="DNase I-like"/>
    <property type="match status" value="1"/>
</dbReference>
<feature type="domain" description="Reverse transcriptase zinc-binding" evidence="2">
    <location>
        <begin position="481"/>
        <end position="546"/>
    </location>
</feature>
<name>A0ABD0VU17_DENTH</name>
<dbReference type="InterPro" id="IPR005135">
    <property type="entry name" value="Endo/exonuclease/phosphatase"/>
</dbReference>
<keyword evidence="4" id="KW-1185">Reference proteome</keyword>
<dbReference type="EMBL" id="JANQDX010000001">
    <property type="protein sequence ID" value="KAL0928609.1"/>
    <property type="molecule type" value="Genomic_DNA"/>
</dbReference>
<evidence type="ECO:0000313" key="4">
    <source>
        <dbReference type="Proteomes" id="UP001552299"/>
    </source>
</evidence>
<sequence>MLEEVVLEGKFDSAGPGGGDGVVANVEMGLEEGRVESFDRDGSGGALACDVPTIGEFNNGKLAKELRSLGPIKKVPRGRKLDVGGKGPKKKEASLYFKEFIKDHGVLFVGLVETKINAFDKGSLEKVLGPDWDFFMMPSEGLSGGIMILWRSDLASLTCVIGNLNVFNKGEWMIATVYRSKEVVKRRRLWGCIQDVANRKVPLIVGGDFNCILSQEDKRGGRKFVFSQGPKEMMDFMMGNDLHEVGFVGPKFTWCNNKSGGARILETLDRCLLNSLAINCIQVAVVRHLARIASDHYPLVLKIFDSSTIGRGIIKFEDVWISYKGSSHIIAKVWSKIFCGDDMEVLNKKCRKALKDLFYWGKAKVKEFSKEKDKLKKDIFLLQEEEANVGWLSEDKLWVLRSKVKELNVTLVRLNTWWKQRANGRWNMDKLDLFFGKELVGLISNIQICQGDELDVMELIGKVSGKFISALLREDAVIKAAEVDPFAWIHKVDLNARVELFIWRLCKEAVPTADYLLKRRLASSNLCPRGCGEVEDVDHVTSKCSKLIKVGDILRSWGFSIPFFLFFSAMFG</sequence>
<comment type="caution">
    <text evidence="3">The sequence shown here is derived from an EMBL/GenBank/DDBJ whole genome shotgun (WGS) entry which is preliminary data.</text>
</comment>
<gene>
    <name evidence="3" type="ORF">M5K25_000511</name>
</gene>
<dbReference type="Pfam" id="PF03372">
    <property type="entry name" value="Exo_endo_phos"/>
    <property type="match status" value="1"/>
</dbReference>
<reference evidence="3 4" key="1">
    <citation type="journal article" date="2024" name="Plant Biotechnol. J.">
        <title>Dendrobium thyrsiflorum genome and its molecular insights into genes involved in important horticultural traits.</title>
        <authorList>
            <person name="Chen B."/>
            <person name="Wang J.Y."/>
            <person name="Zheng P.J."/>
            <person name="Li K.L."/>
            <person name="Liang Y.M."/>
            <person name="Chen X.F."/>
            <person name="Zhang C."/>
            <person name="Zhao X."/>
            <person name="He X."/>
            <person name="Zhang G.Q."/>
            <person name="Liu Z.J."/>
            <person name="Xu Q."/>
        </authorList>
    </citation>
    <scope>NUCLEOTIDE SEQUENCE [LARGE SCALE GENOMIC DNA]</scope>
    <source>
        <strain evidence="3">GZMU011</strain>
    </source>
</reference>
<dbReference type="Pfam" id="PF13966">
    <property type="entry name" value="zf-RVT"/>
    <property type="match status" value="1"/>
</dbReference>
<protein>
    <recommendedName>
        <fullName evidence="5">Reverse transcriptase</fullName>
    </recommendedName>
</protein>